<dbReference type="PROSITE" id="PS51846">
    <property type="entry name" value="CNNM"/>
    <property type="match status" value="1"/>
</dbReference>
<reference evidence="14 15" key="1">
    <citation type="submission" date="2019-03" db="EMBL/GenBank/DDBJ databases">
        <title>Genomic Encyclopedia of Type Strains, Phase IV (KMG-IV): sequencing the most valuable type-strain genomes for metagenomic binning, comparative biology and taxonomic classification.</title>
        <authorList>
            <person name="Goeker M."/>
        </authorList>
    </citation>
    <scope>NUCLEOTIDE SEQUENCE [LARGE SCALE GENOMIC DNA]</scope>
    <source>
        <strain evidence="14 15">DSM 100309</strain>
    </source>
</reference>
<dbReference type="PANTHER" id="PTHR22777:SF32">
    <property type="entry name" value="UPF0053 INNER MEMBRANE PROTEIN YFJD"/>
    <property type="match status" value="1"/>
</dbReference>
<keyword evidence="7 9" id="KW-0129">CBS domain</keyword>
<evidence type="ECO:0000256" key="2">
    <source>
        <dbReference type="ARBA" id="ARBA00006337"/>
    </source>
</evidence>
<dbReference type="InterPro" id="IPR044751">
    <property type="entry name" value="Ion_transp-like_CBS"/>
</dbReference>
<evidence type="ECO:0000313" key="15">
    <source>
        <dbReference type="Proteomes" id="UP000295367"/>
    </source>
</evidence>
<feature type="transmembrane region" description="Helical" evidence="11">
    <location>
        <begin position="62"/>
        <end position="86"/>
    </location>
</feature>
<evidence type="ECO:0000256" key="10">
    <source>
        <dbReference type="PROSITE-ProRule" id="PRU01193"/>
    </source>
</evidence>
<feature type="domain" description="CNNM transmembrane" evidence="13">
    <location>
        <begin position="2"/>
        <end position="201"/>
    </location>
</feature>
<accession>A0A4R3XVP4</accession>
<dbReference type="CDD" id="cd04590">
    <property type="entry name" value="CBS_pair_CorC_HlyC_assoc"/>
    <property type="match status" value="1"/>
</dbReference>
<comment type="subcellular location">
    <subcellularLocation>
        <location evidence="1">Cell membrane</location>
        <topology evidence="1">Multi-pass membrane protein</topology>
    </subcellularLocation>
</comment>
<dbReference type="EMBL" id="SMCO01000017">
    <property type="protein sequence ID" value="TCV82997.1"/>
    <property type="molecule type" value="Genomic_DNA"/>
</dbReference>
<dbReference type="Pfam" id="PF01595">
    <property type="entry name" value="CNNM"/>
    <property type="match status" value="1"/>
</dbReference>
<dbReference type="Gene3D" id="3.10.580.10">
    <property type="entry name" value="CBS-domain"/>
    <property type="match status" value="1"/>
</dbReference>
<evidence type="ECO:0000256" key="11">
    <source>
        <dbReference type="SAM" id="Phobius"/>
    </source>
</evidence>
<evidence type="ECO:0000313" key="14">
    <source>
        <dbReference type="EMBL" id="TCV82997.1"/>
    </source>
</evidence>
<dbReference type="InterPro" id="IPR002550">
    <property type="entry name" value="CNNM"/>
</dbReference>
<dbReference type="Pfam" id="PF00571">
    <property type="entry name" value="CBS"/>
    <property type="match status" value="1"/>
</dbReference>
<evidence type="ECO:0000259" key="13">
    <source>
        <dbReference type="PROSITE" id="PS51846"/>
    </source>
</evidence>
<dbReference type="InterPro" id="IPR016169">
    <property type="entry name" value="FAD-bd_PCMH_sub2"/>
</dbReference>
<evidence type="ECO:0000259" key="12">
    <source>
        <dbReference type="PROSITE" id="PS51371"/>
    </source>
</evidence>
<dbReference type="InterPro" id="IPR000644">
    <property type="entry name" value="CBS_dom"/>
</dbReference>
<evidence type="ECO:0000256" key="5">
    <source>
        <dbReference type="ARBA" id="ARBA00022737"/>
    </source>
</evidence>
<evidence type="ECO:0000256" key="7">
    <source>
        <dbReference type="ARBA" id="ARBA00023122"/>
    </source>
</evidence>
<evidence type="ECO:0000256" key="3">
    <source>
        <dbReference type="ARBA" id="ARBA00022475"/>
    </source>
</evidence>
<dbReference type="InterPro" id="IPR005170">
    <property type="entry name" value="Transptr-assoc_dom"/>
</dbReference>
<evidence type="ECO:0000256" key="1">
    <source>
        <dbReference type="ARBA" id="ARBA00004651"/>
    </source>
</evidence>
<evidence type="ECO:0000256" key="6">
    <source>
        <dbReference type="ARBA" id="ARBA00022989"/>
    </source>
</evidence>
<keyword evidence="6 10" id="KW-1133">Transmembrane helix</keyword>
<keyword evidence="15" id="KW-1185">Reference proteome</keyword>
<keyword evidence="5" id="KW-0677">Repeat</keyword>
<dbReference type="SMART" id="SM01091">
    <property type="entry name" value="CorC_HlyC"/>
    <property type="match status" value="1"/>
</dbReference>
<dbReference type="GO" id="GO:0005886">
    <property type="term" value="C:plasma membrane"/>
    <property type="evidence" value="ECO:0007669"/>
    <property type="project" value="UniProtKB-SubCell"/>
</dbReference>
<evidence type="ECO:0000256" key="4">
    <source>
        <dbReference type="ARBA" id="ARBA00022692"/>
    </source>
</evidence>
<dbReference type="InterPro" id="IPR046342">
    <property type="entry name" value="CBS_dom_sf"/>
</dbReference>
<keyword evidence="4 10" id="KW-0812">Transmembrane</keyword>
<gene>
    <name evidence="14" type="ORF">EDC63_11732</name>
</gene>
<comment type="similarity">
    <text evidence="2">Belongs to the UPF0053 family.</text>
</comment>
<feature type="transmembrane region" description="Helical" evidence="11">
    <location>
        <begin position="93"/>
        <end position="110"/>
    </location>
</feature>
<evidence type="ECO:0000256" key="9">
    <source>
        <dbReference type="PROSITE-ProRule" id="PRU00703"/>
    </source>
</evidence>
<feature type="transmembrane region" description="Helical" evidence="11">
    <location>
        <begin position="130"/>
        <end position="152"/>
    </location>
</feature>
<dbReference type="OrthoDB" id="9797674at2"/>
<organism evidence="14 15">
    <name type="scientific">Sulfurirhabdus autotrophica</name>
    <dbReference type="NCBI Taxonomy" id="1706046"/>
    <lineage>
        <taxon>Bacteria</taxon>
        <taxon>Pseudomonadati</taxon>
        <taxon>Pseudomonadota</taxon>
        <taxon>Betaproteobacteria</taxon>
        <taxon>Nitrosomonadales</taxon>
        <taxon>Sulfuricellaceae</taxon>
        <taxon>Sulfurirhabdus</taxon>
    </lineage>
</organism>
<dbReference type="SUPFAM" id="SSF54631">
    <property type="entry name" value="CBS-domain pair"/>
    <property type="match status" value="1"/>
</dbReference>
<protein>
    <submittedName>
        <fullName evidence="14">Mg2+/Co2+ transporter CorB</fullName>
    </submittedName>
</protein>
<feature type="domain" description="CBS" evidence="12">
    <location>
        <begin position="277"/>
        <end position="337"/>
    </location>
</feature>
<dbReference type="PROSITE" id="PS51371">
    <property type="entry name" value="CBS"/>
    <property type="match status" value="1"/>
</dbReference>
<name>A0A4R3XVP4_9PROT</name>
<keyword evidence="8 10" id="KW-0472">Membrane</keyword>
<dbReference type="Gene3D" id="3.30.465.10">
    <property type="match status" value="1"/>
</dbReference>
<sequence length="425" mass="47473">MDEIPVSVLLGALVVLLLLSAFFSTSETSMMALNRYRLKRLVQQGHRGAIITAKLLAKTDKLLGVILLGNNLINAAAAALVTVISFRLFGQGEFALTMGTLAITFAILVFSEVTPKVLGAAFPEKIALPASYVLSPLLKLAYPIVWFINLFVRALLWLMRLKPEQSAGEHHLGMEELRTMVLEAGHFVPQKHKSILLNLFELENITVDDVMIPRNHIEAINIEAPTSVLIEQLSTSHHTRVLVYQNELDNIIGIIHVRRVLHQAQGGELDVTLLREILREPYFIPAGTPLFSQLQHFQENQERMGLVVDEYGEIMGLVTLEDILEEIVGEFTTHAPSQTGLYRKQEDGSWMVEGSSMLRDLNRKLQLKLPLDGPKTLNGLILEHLEDIPEAGTSLKIADHTIEIVQTHDRVVKVVRIFPPAPEKQ</sequence>
<dbReference type="PANTHER" id="PTHR22777">
    <property type="entry name" value="HEMOLYSIN-RELATED"/>
    <property type="match status" value="1"/>
</dbReference>
<keyword evidence="3" id="KW-1003">Cell membrane</keyword>
<dbReference type="Proteomes" id="UP000295367">
    <property type="component" value="Unassembled WGS sequence"/>
</dbReference>
<dbReference type="SUPFAM" id="SSF56176">
    <property type="entry name" value="FAD-binding/transporter-associated domain-like"/>
    <property type="match status" value="1"/>
</dbReference>
<dbReference type="Pfam" id="PF03471">
    <property type="entry name" value="CorC_HlyC"/>
    <property type="match status" value="1"/>
</dbReference>
<dbReference type="AlphaFoldDB" id="A0A4R3XVP4"/>
<dbReference type="InterPro" id="IPR036318">
    <property type="entry name" value="FAD-bd_PCMH-like_sf"/>
</dbReference>
<dbReference type="GO" id="GO:0050660">
    <property type="term" value="F:flavin adenine dinucleotide binding"/>
    <property type="evidence" value="ECO:0007669"/>
    <property type="project" value="InterPro"/>
</dbReference>
<comment type="caution">
    <text evidence="14">The sequence shown here is derived from an EMBL/GenBank/DDBJ whole genome shotgun (WGS) entry which is preliminary data.</text>
</comment>
<proteinExistence type="inferred from homology"/>
<evidence type="ECO:0000256" key="8">
    <source>
        <dbReference type="ARBA" id="ARBA00023136"/>
    </source>
</evidence>
<dbReference type="RefSeq" id="WP_124944850.1">
    <property type="nucleotide sequence ID" value="NZ_BHVT01000003.1"/>
</dbReference>